<dbReference type="EMBL" id="JAAAJB010000345">
    <property type="protein sequence ID" value="KAG0257842.1"/>
    <property type="molecule type" value="Genomic_DNA"/>
</dbReference>
<evidence type="ECO:0000313" key="2">
    <source>
        <dbReference type="Proteomes" id="UP000807716"/>
    </source>
</evidence>
<proteinExistence type="predicted"/>
<gene>
    <name evidence="1" type="ORF">DFQ27_004912</name>
</gene>
<name>A0A9P6Q3F7_9FUNG</name>
<organism evidence="1 2">
    <name type="scientific">Actinomortierella ambigua</name>
    <dbReference type="NCBI Taxonomy" id="1343610"/>
    <lineage>
        <taxon>Eukaryota</taxon>
        <taxon>Fungi</taxon>
        <taxon>Fungi incertae sedis</taxon>
        <taxon>Mucoromycota</taxon>
        <taxon>Mortierellomycotina</taxon>
        <taxon>Mortierellomycetes</taxon>
        <taxon>Mortierellales</taxon>
        <taxon>Mortierellaceae</taxon>
        <taxon>Actinomortierella</taxon>
    </lineage>
</organism>
<dbReference type="Proteomes" id="UP000807716">
    <property type="component" value="Unassembled WGS sequence"/>
</dbReference>
<accession>A0A9P6Q3F7</accession>
<reference evidence="1" key="1">
    <citation type="journal article" date="2020" name="Fungal Divers.">
        <title>Resolving the Mortierellaceae phylogeny through synthesis of multi-gene phylogenetics and phylogenomics.</title>
        <authorList>
            <person name="Vandepol N."/>
            <person name="Liber J."/>
            <person name="Desiro A."/>
            <person name="Na H."/>
            <person name="Kennedy M."/>
            <person name="Barry K."/>
            <person name="Grigoriev I.V."/>
            <person name="Miller A.N."/>
            <person name="O'Donnell K."/>
            <person name="Stajich J.E."/>
            <person name="Bonito G."/>
        </authorList>
    </citation>
    <scope>NUCLEOTIDE SEQUENCE</scope>
    <source>
        <strain evidence="1">BC1065</strain>
    </source>
</reference>
<dbReference type="OrthoDB" id="2433239at2759"/>
<keyword evidence="2" id="KW-1185">Reference proteome</keyword>
<comment type="caution">
    <text evidence="1">The sequence shown here is derived from an EMBL/GenBank/DDBJ whole genome shotgun (WGS) entry which is preliminary data.</text>
</comment>
<sequence>MTSYLAATSISTPSTSASFTLNGYPNEKHSYMQQQKTYEPERDIQECIRTLETVAAEAGRASRTTPASQMAPNSILSSLGYEASEGSWYEVIQQFEHVVGICYDYHILGYGTLSITEPGLVWEGNLIQPKHSYGDFLEQDLKTFRFRFPTKPSHAGSGSGGSNSILGNILKPPRTRRVQAATIKQVMPVVQSGAVAMARVDKAFKSRLEWGGGGVLDDSEYDCAGVMLITTVLEDAPADDSETVASFQFVFERAKLTDLEKAAKDIREYLPSSLPFTETNATVVSTAPSAPPAPTLPSYEEIHGSPLYRVDTDFV</sequence>
<protein>
    <submittedName>
        <fullName evidence="1">Uncharacterized protein</fullName>
    </submittedName>
</protein>
<evidence type="ECO:0000313" key="1">
    <source>
        <dbReference type="EMBL" id="KAG0257842.1"/>
    </source>
</evidence>
<dbReference type="AlphaFoldDB" id="A0A9P6Q3F7"/>